<evidence type="ECO:0000256" key="4">
    <source>
        <dbReference type="SAM" id="MobiDB-lite"/>
    </source>
</evidence>
<dbReference type="SUPFAM" id="SSF54001">
    <property type="entry name" value="Cysteine proteinases"/>
    <property type="match status" value="1"/>
</dbReference>
<feature type="region of interest" description="Disordered" evidence="4">
    <location>
        <begin position="118"/>
        <end position="148"/>
    </location>
</feature>
<organism evidence="6">
    <name type="scientific">Oryza brachyantha</name>
    <name type="common">malo sina</name>
    <dbReference type="NCBI Taxonomy" id="4533"/>
    <lineage>
        <taxon>Eukaryota</taxon>
        <taxon>Viridiplantae</taxon>
        <taxon>Streptophyta</taxon>
        <taxon>Embryophyta</taxon>
        <taxon>Tracheophyta</taxon>
        <taxon>Spermatophyta</taxon>
        <taxon>Magnoliopsida</taxon>
        <taxon>Liliopsida</taxon>
        <taxon>Poales</taxon>
        <taxon>Poaceae</taxon>
        <taxon>BOP clade</taxon>
        <taxon>Oryzoideae</taxon>
        <taxon>Oryzeae</taxon>
        <taxon>Oryzinae</taxon>
        <taxon>Oryza</taxon>
    </lineage>
</organism>
<sequence>MADLIKDGRASALDHFHEEHSRRFTASLQDLSHVLSNLFPSKRRTSPVNFPRDQVDSKAENLVFDKRRKSIDNERNTLGSSSSKPRWDCTPDDNNLLSEPDAKLDVIGLIQKLRVKENHPNPIPDLHVSASSQTRRTRTPVYGKSPSPVGALSTPFCPQGQSPPNGKLQGTHKTNKSILVDKTMTPTIVSNKEVIDLVSPDASALSSESYDRKCIDVCIAVENLYNKNRCDGQNFNFVRNIPIAQLGPNDLTPNQPLQPLNLNEASNGQQIHHTSIYSGNRNFFVSRTEKSHYDAVIAMSKGQYSSLKAIRLNHEGFPYVTYSCLGYSFKAEGKVDNFVINCFCRLLFLDNHPSNSKKHYFFNTVGSHFMKSEKDFKSADVKYEFQQAHKVRSLQSCEMIHFPILCEDHWFLFTVDLKDRNFVFIDSLHTEQHSFHTAIKTKISKTQGVTYIKSNIALGIIGGIADREDAKTYMANIEEKFKSSSKAYAMAHAGWYPLVLALVIKSVKLKLVLIVGGSALNIVFVKTLDDMKIPRFELCPRKAPFHRVFPGLSATPLKQITLSVTFGTKDNYRTKTISFEVTDFETAYHAIISRPKLAKLKGIPNYTYLMVRMPEPH</sequence>
<name>J3KUJ9_ORYBR</name>
<keyword evidence="2" id="KW-0645">Protease</keyword>
<evidence type="ECO:0000259" key="5">
    <source>
        <dbReference type="Pfam" id="PF02902"/>
    </source>
</evidence>
<evidence type="ECO:0000313" key="7">
    <source>
        <dbReference type="Proteomes" id="UP000006038"/>
    </source>
</evidence>
<proteinExistence type="inferred from homology"/>
<keyword evidence="3" id="KW-0378">Hydrolase</keyword>
<feature type="domain" description="Ubiquitin-like protease family profile" evidence="5">
    <location>
        <begin position="339"/>
        <end position="433"/>
    </location>
</feature>
<dbReference type="PANTHER" id="PTHR33240">
    <property type="entry name" value="OS08G0508500 PROTEIN"/>
    <property type="match status" value="1"/>
</dbReference>
<dbReference type="Gramene" id="OB0057G10040.1">
    <property type="protein sequence ID" value="OB0057G10040.1"/>
    <property type="gene ID" value="OB0057G10040"/>
</dbReference>
<dbReference type="GO" id="GO:0006508">
    <property type="term" value="P:proteolysis"/>
    <property type="evidence" value="ECO:0007669"/>
    <property type="project" value="UniProtKB-KW"/>
</dbReference>
<dbReference type="InterPro" id="IPR038765">
    <property type="entry name" value="Papain-like_cys_pep_sf"/>
</dbReference>
<evidence type="ECO:0000313" key="6">
    <source>
        <dbReference type="EnsemblPlants" id="OB0057G10040.1"/>
    </source>
</evidence>
<dbReference type="EnsemblPlants" id="OB0057G10040.1">
    <property type="protein sequence ID" value="OB0057G10040.1"/>
    <property type="gene ID" value="OB0057G10040"/>
</dbReference>
<accession>J3KUJ9</accession>
<dbReference type="GO" id="GO:0008234">
    <property type="term" value="F:cysteine-type peptidase activity"/>
    <property type="evidence" value="ECO:0007669"/>
    <property type="project" value="InterPro"/>
</dbReference>
<evidence type="ECO:0000256" key="1">
    <source>
        <dbReference type="ARBA" id="ARBA00005234"/>
    </source>
</evidence>
<reference evidence="6" key="1">
    <citation type="submission" date="2015-06" db="UniProtKB">
        <authorList>
            <consortium name="EnsemblPlants"/>
        </authorList>
    </citation>
    <scope>IDENTIFICATION</scope>
</reference>
<feature type="region of interest" description="Disordered" evidence="4">
    <location>
        <begin position="73"/>
        <end position="95"/>
    </location>
</feature>
<dbReference type="eggNOG" id="KOG0017">
    <property type="taxonomic scope" value="Eukaryota"/>
</dbReference>
<dbReference type="PANTHER" id="PTHR33240:SF15">
    <property type="entry name" value="GAG-PRO-LIKE PROTEIN"/>
    <property type="match status" value="1"/>
</dbReference>
<dbReference type="Gene3D" id="3.40.395.10">
    <property type="entry name" value="Adenoviral Proteinase, Chain A"/>
    <property type="match status" value="1"/>
</dbReference>
<dbReference type="Pfam" id="PF02902">
    <property type="entry name" value="Peptidase_C48"/>
    <property type="match status" value="1"/>
</dbReference>
<keyword evidence="7" id="KW-1185">Reference proteome</keyword>
<protein>
    <recommendedName>
        <fullName evidence="5">Ubiquitin-like protease family profile domain-containing protein</fullName>
    </recommendedName>
</protein>
<evidence type="ECO:0000256" key="3">
    <source>
        <dbReference type="ARBA" id="ARBA00022801"/>
    </source>
</evidence>
<dbReference type="InterPro" id="IPR003653">
    <property type="entry name" value="Peptidase_C48_C"/>
</dbReference>
<dbReference type="Proteomes" id="UP000006038">
    <property type="component" value="Unassembled WGS sequence"/>
</dbReference>
<dbReference type="HOGENOM" id="CLU_443050_0_0_1"/>
<evidence type="ECO:0000256" key="2">
    <source>
        <dbReference type="ARBA" id="ARBA00022670"/>
    </source>
</evidence>
<comment type="similarity">
    <text evidence="1">Belongs to the peptidase C48 family.</text>
</comment>
<dbReference type="AlphaFoldDB" id="J3KUJ9"/>